<name>A0A4C1YNY4_EUMVA</name>
<protein>
    <submittedName>
        <fullName evidence="1">Uncharacterized protein</fullName>
    </submittedName>
</protein>
<evidence type="ECO:0000313" key="2">
    <source>
        <dbReference type="Proteomes" id="UP000299102"/>
    </source>
</evidence>
<evidence type="ECO:0000313" key="1">
    <source>
        <dbReference type="EMBL" id="GBP76359.1"/>
    </source>
</evidence>
<comment type="caution">
    <text evidence="1">The sequence shown here is derived from an EMBL/GenBank/DDBJ whole genome shotgun (WGS) entry which is preliminary data.</text>
</comment>
<dbReference type="EMBL" id="BGZK01001288">
    <property type="protein sequence ID" value="GBP76359.1"/>
    <property type="molecule type" value="Genomic_DNA"/>
</dbReference>
<dbReference type="Proteomes" id="UP000299102">
    <property type="component" value="Unassembled WGS sequence"/>
</dbReference>
<accession>A0A4C1YNY4</accession>
<keyword evidence="2" id="KW-1185">Reference proteome</keyword>
<sequence>MHLQSVHLQSRCILVDARMDARCVLLRARVCAIIHECFMCCVLSNRENNEASWDAATGLAKGSCSQGRLLRPLTSAIRKDMEAMELNPRMTRNRDNDVKRHEETTLNNWRPELKLTLLSL</sequence>
<organism evidence="1 2">
    <name type="scientific">Eumeta variegata</name>
    <name type="common">Bagworm moth</name>
    <name type="synonym">Eumeta japonica</name>
    <dbReference type="NCBI Taxonomy" id="151549"/>
    <lineage>
        <taxon>Eukaryota</taxon>
        <taxon>Metazoa</taxon>
        <taxon>Ecdysozoa</taxon>
        <taxon>Arthropoda</taxon>
        <taxon>Hexapoda</taxon>
        <taxon>Insecta</taxon>
        <taxon>Pterygota</taxon>
        <taxon>Neoptera</taxon>
        <taxon>Endopterygota</taxon>
        <taxon>Lepidoptera</taxon>
        <taxon>Glossata</taxon>
        <taxon>Ditrysia</taxon>
        <taxon>Tineoidea</taxon>
        <taxon>Psychidae</taxon>
        <taxon>Oiketicinae</taxon>
        <taxon>Eumeta</taxon>
    </lineage>
</organism>
<proteinExistence type="predicted"/>
<reference evidence="1 2" key="1">
    <citation type="journal article" date="2019" name="Commun. Biol.">
        <title>The bagworm genome reveals a unique fibroin gene that provides high tensile strength.</title>
        <authorList>
            <person name="Kono N."/>
            <person name="Nakamura H."/>
            <person name="Ohtoshi R."/>
            <person name="Tomita M."/>
            <person name="Numata K."/>
            <person name="Arakawa K."/>
        </authorList>
    </citation>
    <scope>NUCLEOTIDE SEQUENCE [LARGE SCALE GENOMIC DNA]</scope>
</reference>
<dbReference type="AlphaFoldDB" id="A0A4C1YNY4"/>
<gene>
    <name evidence="1" type="ORF">EVAR_53003_1</name>
</gene>